<dbReference type="Gene3D" id="3.30.70.1290">
    <property type="entry name" value="Transposase IS200-like"/>
    <property type="match status" value="1"/>
</dbReference>
<gene>
    <name evidence="2" type="ORF">ACFQ2O_20170</name>
</gene>
<dbReference type="PANTHER" id="PTHR36966">
    <property type="entry name" value="REP-ASSOCIATED TYROSINE TRANSPOSASE"/>
    <property type="match status" value="1"/>
</dbReference>
<dbReference type="RefSeq" id="WP_377532300.1">
    <property type="nucleotide sequence ID" value="NZ_JBHTLD010000298.1"/>
</dbReference>
<dbReference type="EMBL" id="JBHTLD010000298">
    <property type="protein sequence ID" value="MFD1188535.1"/>
    <property type="molecule type" value="Genomic_DNA"/>
</dbReference>
<reference evidence="3" key="1">
    <citation type="journal article" date="2019" name="Int. J. Syst. Evol. Microbiol.">
        <title>The Global Catalogue of Microorganisms (GCM) 10K type strain sequencing project: providing services to taxonomists for standard genome sequencing and annotation.</title>
        <authorList>
            <consortium name="The Broad Institute Genomics Platform"/>
            <consortium name="The Broad Institute Genome Sequencing Center for Infectious Disease"/>
            <person name="Wu L."/>
            <person name="Ma J."/>
        </authorList>
    </citation>
    <scope>NUCLEOTIDE SEQUENCE [LARGE SCALE GENOMIC DNA]</scope>
    <source>
        <strain evidence="3">JCM 31319</strain>
    </source>
</reference>
<dbReference type="InterPro" id="IPR002686">
    <property type="entry name" value="Transposase_17"/>
</dbReference>
<feature type="domain" description="Transposase IS200-like" evidence="1">
    <location>
        <begin position="10"/>
        <end position="148"/>
    </location>
</feature>
<dbReference type="Pfam" id="PF01797">
    <property type="entry name" value="Y1_Tnp"/>
    <property type="match status" value="1"/>
</dbReference>
<proteinExistence type="predicted"/>
<evidence type="ECO:0000259" key="1">
    <source>
        <dbReference type="SMART" id="SM01321"/>
    </source>
</evidence>
<accession>A0ABW3SVC1</accession>
<dbReference type="SMART" id="SM01321">
    <property type="entry name" value="Y1_Tnp"/>
    <property type="match status" value="1"/>
</dbReference>
<evidence type="ECO:0000313" key="3">
    <source>
        <dbReference type="Proteomes" id="UP001597094"/>
    </source>
</evidence>
<organism evidence="2 3">
    <name type="scientific">Pontibacter rugosus</name>
    <dbReference type="NCBI Taxonomy" id="1745966"/>
    <lineage>
        <taxon>Bacteria</taxon>
        <taxon>Pseudomonadati</taxon>
        <taxon>Bacteroidota</taxon>
        <taxon>Cytophagia</taxon>
        <taxon>Cytophagales</taxon>
        <taxon>Hymenobacteraceae</taxon>
        <taxon>Pontibacter</taxon>
    </lineage>
</organism>
<dbReference type="SUPFAM" id="SSF143422">
    <property type="entry name" value="Transposase IS200-like"/>
    <property type="match status" value="1"/>
</dbReference>
<dbReference type="Proteomes" id="UP001597094">
    <property type="component" value="Unassembled WGS sequence"/>
</dbReference>
<dbReference type="PANTHER" id="PTHR36966:SF1">
    <property type="entry name" value="REP-ASSOCIATED TYROSINE TRANSPOSASE"/>
    <property type="match status" value="1"/>
</dbReference>
<protein>
    <submittedName>
        <fullName evidence="2">Transposase</fullName>
    </submittedName>
</protein>
<evidence type="ECO:0000313" key="2">
    <source>
        <dbReference type="EMBL" id="MFD1188535.1"/>
    </source>
</evidence>
<comment type="caution">
    <text evidence="2">The sequence shown here is derived from an EMBL/GenBank/DDBJ whole genome shotgun (WGS) entry which is preliminary data.</text>
</comment>
<dbReference type="InterPro" id="IPR036515">
    <property type="entry name" value="Transposase_17_sf"/>
</dbReference>
<dbReference type="NCBIfam" id="NF047646">
    <property type="entry name" value="REP_Tyr_transpos"/>
    <property type="match status" value="1"/>
</dbReference>
<dbReference type="InterPro" id="IPR052715">
    <property type="entry name" value="RAYT_transposase"/>
</dbReference>
<sequence>MSRNYKIKDHSKLHFISFATVNWIDVFTRPAYKDIVVDSLNYCIKNKGLEVYAWCIMSNHVHLIIGSQAEIQSGIIRDLKKHTSKTIVKAIVDNPQESRKEWMLWMFERAGKLNTNNQTFQFWQQHNQPIELNSNFLMEQKQDYIHNNPVEVGFVWEPQDYPYSSAIDYAGGKGMVEVILLE</sequence>
<name>A0ABW3SVC1_9BACT</name>
<keyword evidence="3" id="KW-1185">Reference proteome</keyword>